<comment type="caution">
    <text evidence="2">The sequence shown here is derived from an EMBL/GenBank/DDBJ whole genome shotgun (WGS) entry which is preliminary data.</text>
</comment>
<dbReference type="EMBL" id="NWVD01000003">
    <property type="protein sequence ID" value="PCG09301.1"/>
    <property type="molecule type" value="Genomic_DNA"/>
</dbReference>
<protein>
    <recommendedName>
        <fullName evidence="1">Bacteriophage phiJL001 Gp84 C-terminal domain-containing protein</fullName>
    </recommendedName>
</protein>
<dbReference type="Pfam" id="PF09356">
    <property type="entry name" value="Phage_BR0599"/>
    <property type="match status" value="1"/>
</dbReference>
<keyword evidence="3" id="KW-1185">Reference proteome</keyword>
<name>A0A2A4HZ44_9SPHN</name>
<dbReference type="Proteomes" id="UP000218784">
    <property type="component" value="Unassembled WGS sequence"/>
</dbReference>
<sequence length="274" mass="28812">MSAAATTGSDRVTTLALCWRIERTDGVTVAMTDHDRDLTVGGMRYRAAPGMTPSAIERAEGADPDTMTARGALDVAAITARDLAAGRWDAARVVTFAIDWDDPVVVPIALGEGRIGEVSWQDGGFAAELRGATARLERPVTEATSPACRATLGDRRCRVAMAGRRRFARVVAAAGEVVTLDCAESVDNGWGEGVLCWFGGANGGLRNAIARSAGAEVTLRMAPPFAIEPGTLVEVSEGCDRRIATCAARFGNAANFRGEPYLPGVDLLTRYPGA</sequence>
<evidence type="ECO:0000313" key="2">
    <source>
        <dbReference type="EMBL" id="PCG09301.1"/>
    </source>
</evidence>
<dbReference type="Pfam" id="PF09931">
    <property type="entry name" value="Phage_phiJL001_Gp84_N"/>
    <property type="match status" value="1"/>
</dbReference>
<accession>A0A2A4HZ44</accession>
<reference evidence="2 3" key="1">
    <citation type="submission" date="2017-09" db="EMBL/GenBank/DDBJ databases">
        <title>Sphingomonas ginsenosidimutans KACC 14949, whole genome shotgun sequence.</title>
        <authorList>
            <person name="Feng G."/>
            <person name="Zhu H."/>
        </authorList>
    </citation>
    <scope>NUCLEOTIDE SEQUENCE [LARGE SCALE GENOMIC DNA]</scope>
    <source>
        <strain evidence="2 3">KACC 14949</strain>
    </source>
</reference>
<dbReference type="AlphaFoldDB" id="A0A2A4HZ44"/>
<dbReference type="InterPro" id="IPR011928">
    <property type="entry name" value="Phage_phiJL001_Gp84"/>
</dbReference>
<evidence type="ECO:0000259" key="1">
    <source>
        <dbReference type="Pfam" id="PF09356"/>
    </source>
</evidence>
<proteinExistence type="predicted"/>
<feature type="domain" description="Bacteriophage phiJL001 Gp84 C-terminal" evidence="1">
    <location>
        <begin position="191"/>
        <end position="266"/>
    </location>
</feature>
<dbReference type="InterPro" id="IPR018964">
    <property type="entry name" value="Phage_phiJL001_Gp84_C"/>
</dbReference>
<gene>
    <name evidence="2" type="ORF">COA17_10645</name>
</gene>
<organism evidence="2 3">
    <name type="scientific">Sphingomonas ginsenosidimutans</name>
    <dbReference type="NCBI Taxonomy" id="862134"/>
    <lineage>
        <taxon>Bacteria</taxon>
        <taxon>Pseudomonadati</taxon>
        <taxon>Pseudomonadota</taxon>
        <taxon>Alphaproteobacteria</taxon>
        <taxon>Sphingomonadales</taxon>
        <taxon>Sphingomonadaceae</taxon>
        <taxon>Sphingomonas</taxon>
    </lineage>
</organism>
<evidence type="ECO:0000313" key="3">
    <source>
        <dbReference type="Proteomes" id="UP000218784"/>
    </source>
</evidence>
<dbReference type="NCBIfam" id="TIGR02218">
    <property type="entry name" value="phg_TIGR02218"/>
    <property type="match status" value="1"/>
</dbReference>
<dbReference type="RefSeq" id="WP_096612212.1">
    <property type="nucleotide sequence ID" value="NZ_NWVD01000003.1"/>
</dbReference>